<dbReference type="Gene3D" id="3.10.50.40">
    <property type="match status" value="1"/>
</dbReference>
<dbReference type="AlphaFoldDB" id="A0A024TXK7"/>
<evidence type="ECO:0000256" key="1">
    <source>
        <dbReference type="SAM" id="Coils"/>
    </source>
</evidence>
<dbReference type="RefSeq" id="XP_008872308.1">
    <property type="nucleotide sequence ID" value="XM_008874086.1"/>
</dbReference>
<feature type="compositionally biased region" description="Low complexity" evidence="2">
    <location>
        <begin position="28"/>
        <end position="49"/>
    </location>
</feature>
<feature type="region of interest" description="Disordered" evidence="2">
    <location>
        <begin position="22"/>
        <end position="49"/>
    </location>
</feature>
<feature type="compositionally biased region" description="Polar residues" evidence="2">
    <location>
        <begin position="302"/>
        <end position="320"/>
    </location>
</feature>
<gene>
    <name evidence="3" type="ORF">H310_08374</name>
</gene>
<reference evidence="3" key="1">
    <citation type="submission" date="2013-12" db="EMBL/GenBank/DDBJ databases">
        <title>The Genome Sequence of Aphanomyces invadans NJM9701.</title>
        <authorList>
            <consortium name="The Broad Institute Genomics Platform"/>
            <person name="Russ C."/>
            <person name="Tyler B."/>
            <person name="van West P."/>
            <person name="Dieguez-Uribeondo J."/>
            <person name="Young S.K."/>
            <person name="Zeng Q."/>
            <person name="Gargeya S."/>
            <person name="Fitzgerald M."/>
            <person name="Abouelleil A."/>
            <person name="Alvarado L."/>
            <person name="Chapman S.B."/>
            <person name="Gainer-Dewar J."/>
            <person name="Goldberg J."/>
            <person name="Griggs A."/>
            <person name="Gujja S."/>
            <person name="Hansen M."/>
            <person name="Howarth C."/>
            <person name="Imamovic A."/>
            <person name="Ireland A."/>
            <person name="Larimer J."/>
            <person name="McCowan C."/>
            <person name="Murphy C."/>
            <person name="Pearson M."/>
            <person name="Poon T.W."/>
            <person name="Priest M."/>
            <person name="Roberts A."/>
            <person name="Saif S."/>
            <person name="Shea T."/>
            <person name="Sykes S."/>
            <person name="Wortman J."/>
            <person name="Nusbaum C."/>
            <person name="Birren B."/>
        </authorList>
    </citation>
    <scope>NUCLEOTIDE SEQUENCE [LARGE SCALE GENOMIC DNA]</scope>
    <source>
        <strain evidence="3">NJM9701</strain>
    </source>
</reference>
<feature type="coiled-coil region" evidence="1">
    <location>
        <begin position="464"/>
        <end position="526"/>
    </location>
</feature>
<organism evidence="3">
    <name type="scientific">Aphanomyces invadans</name>
    <dbReference type="NCBI Taxonomy" id="157072"/>
    <lineage>
        <taxon>Eukaryota</taxon>
        <taxon>Sar</taxon>
        <taxon>Stramenopiles</taxon>
        <taxon>Oomycota</taxon>
        <taxon>Saprolegniomycetes</taxon>
        <taxon>Saprolegniales</taxon>
        <taxon>Verrucalvaceae</taxon>
        <taxon>Aphanomyces</taxon>
    </lineage>
</organism>
<feature type="compositionally biased region" description="Low complexity" evidence="2">
    <location>
        <begin position="286"/>
        <end position="296"/>
    </location>
</feature>
<feature type="coiled-coil region" evidence="1">
    <location>
        <begin position="743"/>
        <end position="773"/>
    </location>
</feature>
<dbReference type="eggNOG" id="ENOG502QPHT">
    <property type="taxonomic scope" value="Eukaryota"/>
</dbReference>
<protein>
    <submittedName>
        <fullName evidence="3">Uncharacterized protein</fullName>
    </submittedName>
</protein>
<feature type="coiled-coil region" evidence="1">
    <location>
        <begin position="601"/>
        <end position="710"/>
    </location>
</feature>
<dbReference type="GO" id="GO:0003755">
    <property type="term" value="F:peptidyl-prolyl cis-trans isomerase activity"/>
    <property type="evidence" value="ECO:0007669"/>
    <property type="project" value="InterPro"/>
</dbReference>
<evidence type="ECO:0000256" key="2">
    <source>
        <dbReference type="SAM" id="MobiDB-lite"/>
    </source>
</evidence>
<dbReference type="PANTHER" id="PTHR44927:SF1">
    <property type="entry name" value="FK506-BINDING PROTEIN 15"/>
    <property type="match status" value="1"/>
</dbReference>
<dbReference type="EMBL" id="KI913968">
    <property type="protein sequence ID" value="ETV98880.1"/>
    <property type="molecule type" value="Genomic_DNA"/>
</dbReference>
<evidence type="ECO:0000313" key="3">
    <source>
        <dbReference type="EMBL" id="ETV98880.1"/>
    </source>
</evidence>
<proteinExistence type="predicted"/>
<keyword evidence="1" id="KW-0175">Coiled coil</keyword>
<dbReference type="OrthoDB" id="77911at2759"/>
<dbReference type="STRING" id="157072.A0A024TXK7"/>
<feature type="region of interest" description="Disordered" evidence="2">
    <location>
        <begin position="286"/>
        <end position="320"/>
    </location>
</feature>
<accession>A0A024TXK7</accession>
<dbReference type="VEuPathDB" id="FungiDB:H310_08374"/>
<dbReference type="PANTHER" id="PTHR44927">
    <property type="entry name" value="FK506-BINDING PROTEIN 15"/>
    <property type="match status" value="1"/>
</dbReference>
<dbReference type="GeneID" id="20085424"/>
<dbReference type="InterPro" id="IPR046357">
    <property type="entry name" value="PPIase_dom_sf"/>
</dbReference>
<sequence>MAEAKARLGSLFGSNGMVDNTNDPLRYSAPKEPTKAATAAAPSSASSAESTPNIIYTSTVALFKYDAAKRSYASCSPSPVGCVILGNNASYSLLLYNAAKEHLSRSPVTVSLQATLQPGQYVNFYDAIGDNYSARFSTDVDAQTFIRTLFLTKVHVGIWGGGGSAPSISANSLTKEELSSHDASARAISEGDSVGIAFSVWRVVGNAGSSPLDVVTKYAPFEKVSATDVRKFRVGDKAERISALEEGVVGMKKGGHRIVLAPPAKTNGKDWYILQMELVKVKPAAVDSQQASSASRRASEPPKTTSNASDSASNGHGGATTLSQDLVVFEQQKEELEKERQKLLELQKQVQAQKDANGGASQPLPQQQPPHMMYPPQMLYGAPPSYVQPPQPQSYPWAIMGGKPIDALLVELHTKVDHLIRLAPAPSSSVLTFTDAAQTVRGVERLVSENERLVHQIGLQSQQVRTVETKCDDLQASMAKLQAEKAQWKAAETLHQAEVANLVAAKQNAEQKVSRLEHDVQQLQQAFYQTRQTSSDQDARAMELRMERDGRARAETALANETAARSLAEQELNLVKKQSVNLVSLHTSELQSLRVTHEREVAQLEDAHRQHIQALEAAAAQQAQQVSATSSVPSVDVEALHTQVEQLRASMEHWKAQATAAAVEVEALQSEKALRIERIAELEQMQAFHANARETEVSALQAQMATLQAQIHATGPAPAATGNGAQGECDHCAAADARASQALADAQLKEESARQALEAAEALKKEAQELLLEAPPPSAVAPNVADLFKDMVNEIYYRFQDIFDERDGLEGKQVLKEIKAVLKQSTKEVVAKVDGAPA</sequence>
<name>A0A024TXK7_9STRA</name>